<dbReference type="Gene3D" id="1.10.840.10">
    <property type="entry name" value="Ras guanine-nucleotide exchange factors catalytic domain"/>
    <property type="match status" value="2"/>
</dbReference>
<proteinExistence type="predicted"/>
<dbReference type="PANTHER" id="PTHR14247:SF8">
    <property type="entry name" value="RAS-GEF DOMAIN-CONTAINING PROTEIN"/>
    <property type="match status" value="1"/>
</dbReference>
<feature type="compositionally biased region" description="Polar residues" evidence="1">
    <location>
        <begin position="233"/>
        <end position="247"/>
    </location>
</feature>
<sequence>MTREQGVQRASSSDSSYISTSTLKDEELEHNIGGNGQLVDRQKEESAVEQPQQNEAQFTLKDEELEHNRGGNGQLVDRQKEESAVEQSQQNEPQFTLKDEELEHNRGGNVQLVDRQKVESAVEQPQQNEPQFTGRQILNSRRDTQDEEVQEVENPMKNVKVRHKSVEEEHTRLEGYVDKKVDQKQSDEQKTLESDSKVENSSEAPENQNFRKCRTRWTNTMRQGLVDMLEQPRLNNQNRQLTQTTETQDCDPRQRSSRHIQQTPNEDQEVGHTTESMDTELHRSIPDTETRQLATLTNRTDQVATDSPAQTADTRSSTRLVNRNLDGDRIRQHYSLRTLNIEERSTRLRLAVIERHLEFFNRLLISENHQLPTGGDLPSAGKCLREHVIPPGETQFRVIQEGEGAPVTKADQSNTTVVVESSTDISGQEIGTCSVGVGSIGYKLACDYVKHQPSNPNHNNSFDKSDTQHLNTNNLDRIHHKNYKHQGSKRQSHTYNSFVDDNIEVGADYENIISHNTDDTNDFNYQNIGKKNGAKRQQQVNDFNGGSTAVAAALRAVHLAIIGDPDDTSGASVGTGRLAAALCRADGRVTVLPYRRNFTNSEQVGPLLSTCPLQLLGQPGPAGRRARLDVIERFACLQYLVAMTVIVTPCLLLIGNDINDKENLEWSLEDEYEYRRRRFYYRCAGISSWCVSDNNSTSDDDDESYKLTAYSDFDSGYSLPPREEWAVEKRHWLDLLTRHRAAALDKWIRTAADAKQAVGDVYGYRALMSALCSDRIQSLRDAWATLRRLHTATAVAFESRLRPEFLGRREKNVVAVGNPGINDIDDNDVNELLQLPPNATVPDATALAVLYEHLYNDNNSDTNSSINTTVAISNDIGSKKEQDPRLSSFFTSPLLLPPSPWSSLNSGISGGLGSSVASDYGLSALHVQCIQYSEWVQQSYGNDDSLLPLTKPPMLQLDRFRSNFRALLRQYNGSGFESYDDGDESFNCGLSFKNKNFQKDENTSYHEEFNYNQNDNFAYERQYEDNVEKYGTSGADYDECGDDDDDDNDDATVIYCTNNSSLSAVKSVAVDTMCVDSRVAATAAEKQRQTTTKNEQCHRFKQDQEDDQYYRWIEDVSANSPGPAPLNIVFCTELHVRLFWPPTIFLQNINDNKDTVDPKLAIPAYALGTTYMATEIAAYDNESESTNHAPSALALNHVITAQLDQAAQDMRLRYKEMDDFLDGACAYSTLAAKIAYEL</sequence>
<feature type="compositionally biased region" description="Basic and acidic residues" evidence="1">
    <location>
        <begin position="97"/>
        <end position="106"/>
    </location>
</feature>
<feature type="compositionally biased region" description="Basic and acidic residues" evidence="1">
    <location>
        <begin position="164"/>
        <end position="200"/>
    </location>
</feature>
<dbReference type="GO" id="GO:0005085">
    <property type="term" value="F:guanyl-nucleotide exchange factor activity"/>
    <property type="evidence" value="ECO:0007669"/>
    <property type="project" value="InterPro"/>
</dbReference>
<reference evidence="2 3" key="1">
    <citation type="submission" date="2023-01" db="EMBL/GenBank/DDBJ databases">
        <authorList>
            <person name="Whitehead M."/>
        </authorList>
    </citation>
    <scope>NUCLEOTIDE SEQUENCE [LARGE SCALE GENOMIC DNA]</scope>
</reference>
<feature type="compositionally biased region" description="Polar residues" evidence="1">
    <location>
        <begin position="259"/>
        <end position="276"/>
    </location>
</feature>
<dbReference type="AlphaFoldDB" id="A0AAV0WAK2"/>
<dbReference type="InterPro" id="IPR051853">
    <property type="entry name" value="SH2-Ras-GEF_adapter"/>
</dbReference>
<name>A0AAV0WAK2_9HEMI</name>
<feature type="compositionally biased region" description="Low complexity" evidence="1">
    <location>
        <begin position="11"/>
        <end position="21"/>
    </location>
</feature>
<feature type="region of interest" description="Disordered" evidence="1">
    <location>
        <begin position="228"/>
        <end position="316"/>
    </location>
</feature>
<feature type="compositionally biased region" description="Basic and acidic residues" evidence="1">
    <location>
        <begin position="60"/>
        <end position="69"/>
    </location>
</feature>
<feature type="compositionally biased region" description="Basic and acidic residues" evidence="1">
    <location>
        <begin position="279"/>
        <end position="290"/>
    </location>
</feature>
<dbReference type="InterPro" id="IPR036964">
    <property type="entry name" value="RASGEF_cat_dom_sf"/>
</dbReference>
<protein>
    <submittedName>
        <fullName evidence="2">Uncharacterized protein</fullName>
    </submittedName>
</protein>
<evidence type="ECO:0000313" key="3">
    <source>
        <dbReference type="Proteomes" id="UP001160148"/>
    </source>
</evidence>
<dbReference type="Proteomes" id="UP001160148">
    <property type="component" value="Unassembled WGS sequence"/>
</dbReference>
<feature type="compositionally biased region" description="Polar residues" evidence="1">
    <location>
        <begin position="291"/>
        <end position="316"/>
    </location>
</feature>
<accession>A0AAV0WAK2</accession>
<dbReference type="GO" id="GO:0007264">
    <property type="term" value="P:small GTPase-mediated signal transduction"/>
    <property type="evidence" value="ECO:0007669"/>
    <property type="project" value="InterPro"/>
</dbReference>
<comment type="caution">
    <text evidence="2">The sequence shown here is derived from an EMBL/GenBank/DDBJ whole genome shotgun (WGS) entry which is preliminary data.</text>
</comment>
<feature type="compositionally biased region" description="Polar residues" evidence="1">
    <location>
        <begin position="85"/>
        <end position="94"/>
    </location>
</feature>
<feature type="compositionally biased region" description="Polar residues" evidence="1">
    <location>
        <begin position="201"/>
        <end position="215"/>
    </location>
</feature>
<dbReference type="PANTHER" id="PTHR14247">
    <property type="entry name" value="BREAST CANCER ANTI-ESTROGEN RESISTANCE PROTEIN 3 HOMOLOG-LIKE PROTEIN"/>
    <property type="match status" value="1"/>
</dbReference>
<gene>
    <name evidence="2" type="ORF">MEUPH1_LOCUS8988</name>
</gene>
<feature type="region of interest" description="Disordered" evidence="1">
    <location>
        <begin position="1"/>
        <end position="215"/>
    </location>
</feature>
<dbReference type="EMBL" id="CARXXK010000002">
    <property type="protein sequence ID" value="CAI6352787.1"/>
    <property type="molecule type" value="Genomic_DNA"/>
</dbReference>
<feature type="compositionally biased region" description="Polar residues" evidence="1">
    <location>
        <begin position="123"/>
        <end position="139"/>
    </location>
</feature>
<evidence type="ECO:0000313" key="2">
    <source>
        <dbReference type="EMBL" id="CAI6352787.1"/>
    </source>
</evidence>
<evidence type="ECO:0000256" key="1">
    <source>
        <dbReference type="SAM" id="MobiDB-lite"/>
    </source>
</evidence>
<organism evidence="2 3">
    <name type="scientific">Macrosiphum euphorbiae</name>
    <name type="common">potato aphid</name>
    <dbReference type="NCBI Taxonomy" id="13131"/>
    <lineage>
        <taxon>Eukaryota</taxon>
        <taxon>Metazoa</taxon>
        <taxon>Ecdysozoa</taxon>
        <taxon>Arthropoda</taxon>
        <taxon>Hexapoda</taxon>
        <taxon>Insecta</taxon>
        <taxon>Pterygota</taxon>
        <taxon>Neoptera</taxon>
        <taxon>Paraneoptera</taxon>
        <taxon>Hemiptera</taxon>
        <taxon>Sternorrhyncha</taxon>
        <taxon>Aphidomorpha</taxon>
        <taxon>Aphidoidea</taxon>
        <taxon>Aphididae</taxon>
        <taxon>Macrosiphini</taxon>
        <taxon>Macrosiphum</taxon>
    </lineage>
</organism>
<keyword evidence="3" id="KW-1185">Reference proteome</keyword>